<dbReference type="EnsemblBacteria" id="BAC89301">
    <property type="protein sequence ID" value="BAC89301"/>
    <property type="gene ID" value="BAC89301"/>
</dbReference>
<accession>Q7NKW6</accession>
<dbReference type="AlphaFoldDB" id="Q7NKW6"/>
<proteinExistence type="predicted"/>
<dbReference type="OrthoDB" id="485098at2"/>
<organism evidence="2 3">
    <name type="scientific">Gloeobacter violaceus (strain ATCC 29082 / PCC 7421)</name>
    <dbReference type="NCBI Taxonomy" id="251221"/>
    <lineage>
        <taxon>Bacteria</taxon>
        <taxon>Bacillati</taxon>
        <taxon>Cyanobacteriota</taxon>
        <taxon>Cyanophyceae</taxon>
        <taxon>Gloeobacterales</taxon>
        <taxon>Gloeobacteraceae</taxon>
        <taxon>Gloeobacter</taxon>
    </lineage>
</organism>
<dbReference type="CDD" id="cd07177">
    <property type="entry name" value="terB_like"/>
    <property type="match status" value="1"/>
</dbReference>
<dbReference type="HOGENOM" id="CLU_1914089_0_0_3"/>
<dbReference type="SUPFAM" id="SSF158682">
    <property type="entry name" value="TerB-like"/>
    <property type="match status" value="1"/>
</dbReference>
<sequence>MHPECVRLPIGRLPYLNVNYPAVAFHLLVAAAWSDGELHPAEALILAQYLQRLDLSVEEKRKLLEYLQIRPAADTSRVWLEEVQAAQAEPALRRELAAALKLVVAADGRVVPEETQLIEDLRHALEASDPPSLLGRFKRWLRRLTGRAT</sequence>
<evidence type="ECO:0000259" key="1">
    <source>
        <dbReference type="Pfam" id="PF05099"/>
    </source>
</evidence>
<reference evidence="2 3" key="1">
    <citation type="journal article" date="2003" name="DNA Res.">
        <title>Complete genome structure of Gloeobacter violaceus PCC 7421, a cyanobacterium that lacks thylakoids.</title>
        <authorList>
            <person name="Nakamura Y."/>
            <person name="Kaneko T."/>
            <person name="Sato S."/>
            <person name="Mimuro M."/>
            <person name="Miyashita H."/>
            <person name="Tsuchiya T."/>
            <person name="Sasamoto S."/>
            <person name="Watanabe A."/>
            <person name="Kawashima K."/>
            <person name="Kishida Y."/>
            <person name="Kiyokawa C."/>
            <person name="Kohara M."/>
            <person name="Matsumoto M."/>
            <person name="Matsuno A."/>
            <person name="Nakazaki N."/>
            <person name="Shimpo S."/>
            <person name="Takeuchi C."/>
            <person name="Yamada M."/>
            <person name="Tabata S."/>
        </authorList>
    </citation>
    <scope>NUCLEOTIDE SEQUENCE [LARGE SCALE GENOMIC DNA]</scope>
    <source>
        <strain evidence="3">ATCC 29082 / PCC 7421</strain>
    </source>
</reference>
<evidence type="ECO:0000313" key="3">
    <source>
        <dbReference type="Proteomes" id="UP000000557"/>
    </source>
</evidence>
<dbReference type="Gene3D" id="1.10.3680.10">
    <property type="entry name" value="TerB-like"/>
    <property type="match status" value="1"/>
</dbReference>
<dbReference type="InParanoid" id="Q7NKW6"/>
<dbReference type="InterPro" id="IPR029024">
    <property type="entry name" value="TerB-like"/>
</dbReference>
<name>Q7NKW6_GLOVI</name>
<reference evidence="2 3" key="2">
    <citation type="journal article" date="2003" name="DNA Res.">
        <title>Complete genome structure of Gloeobacter violaceus PCC 7421, a cyanobacterium that lacks thylakoids (supplement).</title>
        <authorList>
            <person name="Nakamura Y."/>
            <person name="Kaneko T."/>
            <person name="Sato S."/>
            <person name="Mimuro M."/>
            <person name="Miyashita H."/>
            <person name="Tsuchiya T."/>
            <person name="Sasamoto S."/>
            <person name="Watanabe A."/>
            <person name="Kawashima K."/>
            <person name="Kishida Y."/>
            <person name="Kiyokawa C."/>
            <person name="Kohara M."/>
            <person name="Matsumoto M."/>
            <person name="Matsuno A."/>
            <person name="Nakazaki N."/>
            <person name="Shimpo S."/>
            <person name="Takeuchi C."/>
            <person name="Yamada M."/>
            <person name="Tabata S."/>
        </authorList>
    </citation>
    <scope>NUCLEOTIDE SEQUENCE [LARGE SCALE GENOMIC DNA]</scope>
    <source>
        <strain evidence="3">ATCC 29082 / PCC 7421</strain>
    </source>
</reference>
<keyword evidence="3" id="KW-1185">Reference proteome</keyword>
<protein>
    <submittedName>
        <fullName evidence="2">Gll1360 protein</fullName>
    </submittedName>
</protein>
<dbReference type="InterPro" id="IPR007791">
    <property type="entry name" value="DjlA_N"/>
</dbReference>
<feature type="domain" description="Co-chaperone DjlA N-terminal" evidence="1">
    <location>
        <begin position="25"/>
        <end position="128"/>
    </location>
</feature>
<dbReference type="KEGG" id="gvi:gll1360"/>
<dbReference type="Pfam" id="PF05099">
    <property type="entry name" value="TerB"/>
    <property type="match status" value="1"/>
</dbReference>
<dbReference type="Proteomes" id="UP000000557">
    <property type="component" value="Chromosome"/>
</dbReference>
<evidence type="ECO:0000313" key="2">
    <source>
        <dbReference type="EMBL" id="BAC89301.1"/>
    </source>
</evidence>
<dbReference type="EMBL" id="BA000045">
    <property type="protein sequence ID" value="BAC89301.1"/>
    <property type="molecule type" value="Genomic_DNA"/>
</dbReference>
<gene>
    <name evidence="2" type="ordered locus">gll1360</name>
</gene>